<sequence>MANLQENEAWVEGIYQLETTDPVMGGPDGIDNVQAKQLGSRTKYLKKGQDALKVRVDGLEQTTDQSLMAAMGQEIVRGMEQAALAFSEIEKTNKFRNQTGQVRFVNRGTRKGCAASKSTTATRNLSFAAGELFANGRVYAMPERLNAAAVPSNNGLTPASCVAYARITATAIELDVSSLGADAPADAIPLYRITVPAGNNSGSDQYLAAVTLTDVRRVEPDFPIAMGSPPAALIAWPFAYQVGNVSWRLQLDLVSCVGSASAADVIVTERASNGARLTLATAADDVVINYQLTHHGV</sequence>
<protein>
    <submittedName>
        <fullName evidence="1">Uncharacterized protein</fullName>
    </submittedName>
</protein>
<gene>
    <name evidence="1" type="ORF">JC965_08020</name>
</gene>
<reference evidence="1" key="1">
    <citation type="submission" date="2020-12" db="EMBL/GenBank/DDBJ databases">
        <title>GES Beta-lactamases isolated from hospital effluents in Brazil.</title>
        <authorList>
            <person name="Conte D."/>
            <person name="Mesa D."/>
            <person name="Palmeiro J.K."/>
            <person name="Dalla-Costa L.M."/>
        </authorList>
    </citation>
    <scope>NUCLEOTIDE SEQUENCE [LARGE SCALE GENOMIC DNA]</scope>
    <source>
        <strain evidence="1">Aero21</strain>
    </source>
</reference>
<name>A0A7T3X540_AERCA</name>
<proteinExistence type="predicted"/>
<dbReference type="EMBL" id="CP065937">
    <property type="protein sequence ID" value="QQA62403.1"/>
    <property type="molecule type" value="Genomic_DNA"/>
</dbReference>
<evidence type="ECO:0000313" key="1">
    <source>
        <dbReference type="EMBL" id="QQA62403.1"/>
    </source>
</evidence>
<organism evidence="1">
    <name type="scientific">Aeromonas caviae</name>
    <name type="common">Aeromonas punctata</name>
    <dbReference type="NCBI Taxonomy" id="648"/>
    <lineage>
        <taxon>Bacteria</taxon>
        <taxon>Pseudomonadati</taxon>
        <taxon>Pseudomonadota</taxon>
        <taxon>Gammaproteobacteria</taxon>
        <taxon>Aeromonadales</taxon>
        <taxon>Aeromonadaceae</taxon>
        <taxon>Aeromonas</taxon>
    </lineage>
</organism>
<dbReference type="AlphaFoldDB" id="A0A7T3X540"/>
<accession>A0A7T3X540</accession>